<reference evidence="1" key="1">
    <citation type="journal article" date="2020" name="Nature">
        <title>Giant virus diversity and host interactions through global metagenomics.</title>
        <authorList>
            <person name="Schulz F."/>
            <person name="Roux S."/>
            <person name="Paez-Espino D."/>
            <person name="Jungbluth S."/>
            <person name="Walsh D.A."/>
            <person name="Denef V.J."/>
            <person name="McMahon K.D."/>
            <person name="Konstantinidis K.T."/>
            <person name="Eloe-Fadrosh E.A."/>
            <person name="Kyrpides N.C."/>
            <person name="Woyke T."/>
        </authorList>
    </citation>
    <scope>NUCLEOTIDE SEQUENCE</scope>
    <source>
        <strain evidence="1">GVMAG-S-1035085-51</strain>
    </source>
</reference>
<dbReference type="AlphaFoldDB" id="A0A6C0LZL7"/>
<dbReference type="EMBL" id="MN740611">
    <property type="protein sequence ID" value="QHU35733.1"/>
    <property type="molecule type" value="Genomic_DNA"/>
</dbReference>
<name>A0A6C0LZL7_9ZZZZ</name>
<evidence type="ECO:0000313" key="1">
    <source>
        <dbReference type="EMBL" id="QHU35733.1"/>
    </source>
</evidence>
<sequence length="115" mass="13525">MSYIYKLDLEGDKYYFGISSDTVKDIGEHINGKKGGWTSIYKVIRWDIINGDNTTLIYWILTYMKQYGYNSIRGGYWEQTYMFKNPPPVLMKFIKGKTKYNKSKELDENGDTIMS</sequence>
<accession>A0A6C0LZL7</accession>
<proteinExistence type="predicted"/>
<protein>
    <recommendedName>
        <fullName evidence="2">GIY-YIG domain-containing protein</fullName>
    </recommendedName>
</protein>
<organism evidence="1">
    <name type="scientific">viral metagenome</name>
    <dbReference type="NCBI Taxonomy" id="1070528"/>
    <lineage>
        <taxon>unclassified sequences</taxon>
        <taxon>metagenomes</taxon>
        <taxon>organismal metagenomes</taxon>
    </lineage>
</organism>
<evidence type="ECO:0008006" key="2">
    <source>
        <dbReference type="Google" id="ProtNLM"/>
    </source>
</evidence>